<dbReference type="EMBL" id="CALBWS010000031">
    <property type="protein sequence ID" value="CAH2716711.1"/>
    <property type="molecule type" value="Genomic_DNA"/>
</dbReference>
<evidence type="ECO:0000313" key="2">
    <source>
        <dbReference type="Proteomes" id="UP000838308"/>
    </source>
</evidence>
<protein>
    <submittedName>
        <fullName evidence="1">Uncharacterized protein</fullName>
    </submittedName>
</protein>
<sequence>MNHYQAIILALDNLGGEGTIGQVNDWINSNYPNTWKEAGTALADMVPMSLGGNRSSNVSEEFRILERVSPGRYRLFQKMESVK</sequence>
<name>A0ABN8KS62_9BACI</name>
<dbReference type="Proteomes" id="UP000838308">
    <property type="component" value="Unassembled WGS sequence"/>
</dbReference>
<gene>
    <name evidence="1" type="ORF">BACCIP111895_03899</name>
</gene>
<keyword evidence="2" id="KW-1185">Reference proteome</keyword>
<evidence type="ECO:0000313" key="1">
    <source>
        <dbReference type="EMBL" id="CAH2716711.1"/>
    </source>
</evidence>
<reference evidence="1" key="1">
    <citation type="submission" date="2022-04" db="EMBL/GenBank/DDBJ databases">
        <authorList>
            <person name="Criscuolo A."/>
        </authorList>
    </citation>
    <scope>NUCLEOTIDE SEQUENCE</scope>
    <source>
        <strain evidence="1">CIP111895</strain>
    </source>
</reference>
<comment type="caution">
    <text evidence="1">The sequence shown here is derived from an EMBL/GenBank/DDBJ whole genome shotgun (WGS) entry which is preliminary data.</text>
</comment>
<organism evidence="1 2">
    <name type="scientific">Neobacillus rhizosphaerae</name>
    <dbReference type="NCBI Taxonomy" id="2880965"/>
    <lineage>
        <taxon>Bacteria</taxon>
        <taxon>Bacillati</taxon>
        <taxon>Bacillota</taxon>
        <taxon>Bacilli</taxon>
        <taxon>Bacillales</taxon>
        <taxon>Bacillaceae</taxon>
        <taxon>Neobacillus</taxon>
    </lineage>
</organism>
<proteinExistence type="predicted"/>
<accession>A0ABN8KS62</accession>
<dbReference type="RefSeq" id="WP_248736951.1">
    <property type="nucleotide sequence ID" value="NZ_CALBWS010000031.1"/>
</dbReference>